<dbReference type="Proteomes" id="UP001206925">
    <property type="component" value="Unassembled WGS sequence"/>
</dbReference>
<accession>A0AAD5DBE3</accession>
<organism evidence="1 2">
    <name type="scientific">Ambrosia artemisiifolia</name>
    <name type="common">Common ragweed</name>
    <dbReference type="NCBI Taxonomy" id="4212"/>
    <lineage>
        <taxon>Eukaryota</taxon>
        <taxon>Viridiplantae</taxon>
        <taxon>Streptophyta</taxon>
        <taxon>Embryophyta</taxon>
        <taxon>Tracheophyta</taxon>
        <taxon>Spermatophyta</taxon>
        <taxon>Magnoliopsida</taxon>
        <taxon>eudicotyledons</taxon>
        <taxon>Gunneridae</taxon>
        <taxon>Pentapetalae</taxon>
        <taxon>asterids</taxon>
        <taxon>campanulids</taxon>
        <taxon>Asterales</taxon>
        <taxon>Asteraceae</taxon>
        <taxon>Asteroideae</taxon>
        <taxon>Heliantheae alliance</taxon>
        <taxon>Heliantheae</taxon>
        <taxon>Ambrosia</taxon>
    </lineage>
</organism>
<keyword evidence="2" id="KW-1185">Reference proteome</keyword>
<name>A0AAD5DBE3_AMBAR</name>
<comment type="caution">
    <text evidence="1">The sequence shown here is derived from an EMBL/GenBank/DDBJ whole genome shotgun (WGS) entry which is preliminary data.</text>
</comment>
<evidence type="ECO:0000313" key="2">
    <source>
        <dbReference type="Proteomes" id="UP001206925"/>
    </source>
</evidence>
<feature type="non-terminal residue" evidence="1">
    <location>
        <position position="284"/>
    </location>
</feature>
<protein>
    <submittedName>
        <fullName evidence="1">Uncharacterized protein</fullName>
    </submittedName>
</protein>
<dbReference type="EMBL" id="JAMZMK010000295">
    <property type="protein sequence ID" value="KAI7756704.1"/>
    <property type="molecule type" value="Genomic_DNA"/>
</dbReference>
<sequence>KKSRRAEVDDNPAMRKRPLKLSSLSLSEYEIQEWNRNMEWNETYETEACGFVGGTRHGILGTGGLEILGLHDARESIPRVLFLAIWSDKRYVVVFDRVGQSTNDRIKNVNTETRHDNLLDPMSEVPMASKSLVDSRESRLKVVLALFPTFSSAIASAKTLSYDHIPNMSNSVTSSSGYLLWNSRLHLFLKSINSFDVGIYDFTPNTPCIESISSRSKECKRLVSTSVIIQTYPSSIIPASCTFLKNREAKSGKACTTKTRVCIVLSLYSSARIQSSEAEGFHHQ</sequence>
<gene>
    <name evidence="1" type="ORF">M8C21_021729</name>
</gene>
<proteinExistence type="predicted"/>
<reference evidence="1" key="1">
    <citation type="submission" date="2022-06" db="EMBL/GenBank/DDBJ databases">
        <title>Uncovering the hologenomic basis of an extraordinary plant invasion.</title>
        <authorList>
            <person name="Bieker V.C."/>
            <person name="Martin M.D."/>
            <person name="Gilbert T."/>
            <person name="Hodgins K."/>
            <person name="Battlay P."/>
            <person name="Petersen B."/>
            <person name="Wilson J."/>
        </authorList>
    </citation>
    <scope>NUCLEOTIDE SEQUENCE</scope>
    <source>
        <strain evidence="1">AA19_3_7</strain>
        <tissue evidence="1">Leaf</tissue>
    </source>
</reference>
<evidence type="ECO:0000313" key="1">
    <source>
        <dbReference type="EMBL" id="KAI7756704.1"/>
    </source>
</evidence>
<dbReference type="AlphaFoldDB" id="A0AAD5DBE3"/>